<dbReference type="EMBL" id="FONW01000002">
    <property type="protein sequence ID" value="SFE93362.1"/>
    <property type="molecule type" value="Genomic_DNA"/>
</dbReference>
<gene>
    <name evidence="1" type="ORF">SAMN05216283_102134</name>
</gene>
<dbReference type="STRING" id="655355.SAMN05216283_102134"/>
<evidence type="ECO:0000313" key="2">
    <source>
        <dbReference type="Proteomes" id="UP000198964"/>
    </source>
</evidence>
<proteinExistence type="predicted"/>
<dbReference type="RefSeq" id="WP_093918816.1">
    <property type="nucleotide sequence ID" value="NZ_FONW01000002.1"/>
</dbReference>
<dbReference type="Pfam" id="PF08309">
    <property type="entry name" value="LVIVD"/>
    <property type="match status" value="2"/>
</dbReference>
<dbReference type="SUPFAM" id="SSF50998">
    <property type="entry name" value="Quinoprotein alcohol dehydrogenase-like"/>
    <property type="match status" value="1"/>
</dbReference>
<dbReference type="Proteomes" id="UP000198964">
    <property type="component" value="Unassembled WGS sequence"/>
</dbReference>
<name>A0A1I2EK38_9BACT</name>
<sequence length="430" mass="48077">MNAKWIYSCLLFVAVVFAGCEDKIVETYLGNSPVYMSYEDLRNAVKMESARDIENPGKIYFKDNYIFINEVMKGVHVVDVSDPASPNSIGFIAIPGNVDIAIKENVLYADSYIDLVAVDVSDLASVKEVGRVEDIFPYMLPEYDPEYRLGEVDDELGVVVDWDIKKVKREIERNYYPIYYYDSFSDRLETGGSFLTNSGVGGGSGTTFGVGGSMARFGLYKDFLYTVDNSTLYTFRITDLENPLELGSSNIGWNVETMFIYNDHLFFGTTTGMLIYSLEIEQSPKYINRYQHITSCDPVVVQDDLAYVTLHDGGGCGRSVNRLDVIEMNDDYSQLTPIASYSMANPHGLGIDDDVLFICDGDAGLKVFDASDPLQIGSHLLAEFEDINTYDVIPLNNYLFMVGDGGFYLYDYSDLQDIQLIATIPVSTTD</sequence>
<reference evidence="1 2" key="1">
    <citation type="submission" date="2016-10" db="EMBL/GenBank/DDBJ databases">
        <authorList>
            <person name="de Groot N.N."/>
        </authorList>
    </citation>
    <scope>NUCLEOTIDE SEQUENCE [LARGE SCALE GENOMIC DNA]</scope>
    <source>
        <strain evidence="1 2">CGMCC 1.9156</strain>
    </source>
</reference>
<dbReference type="InterPro" id="IPR011047">
    <property type="entry name" value="Quinoprotein_ADH-like_sf"/>
</dbReference>
<dbReference type="AlphaFoldDB" id="A0A1I2EK38"/>
<dbReference type="PROSITE" id="PS51257">
    <property type="entry name" value="PROKAR_LIPOPROTEIN"/>
    <property type="match status" value="1"/>
</dbReference>
<accession>A0A1I2EK38</accession>
<protein>
    <submittedName>
        <fullName evidence="1">LVIVD repeat-containing protein</fullName>
    </submittedName>
</protein>
<evidence type="ECO:0000313" key="1">
    <source>
        <dbReference type="EMBL" id="SFE93362.1"/>
    </source>
</evidence>
<organism evidence="1 2">
    <name type="scientific">Sunxiuqinia elliptica</name>
    <dbReference type="NCBI Taxonomy" id="655355"/>
    <lineage>
        <taxon>Bacteria</taxon>
        <taxon>Pseudomonadati</taxon>
        <taxon>Bacteroidota</taxon>
        <taxon>Bacteroidia</taxon>
        <taxon>Marinilabiliales</taxon>
        <taxon>Prolixibacteraceae</taxon>
        <taxon>Sunxiuqinia</taxon>
    </lineage>
</organism>
<dbReference type="InterPro" id="IPR013211">
    <property type="entry name" value="LVIVD"/>
</dbReference>
<keyword evidence="2" id="KW-1185">Reference proteome</keyword>